<name>A0ABX9SUL7_SPHMI</name>
<keyword evidence="2" id="KW-0031">Aminopeptidase</keyword>
<dbReference type="RefSeq" id="WP_160119070.1">
    <property type="nucleotide sequence ID" value="NZ_AP018711.1"/>
</dbReference>
<feature type="domain" description="AB hydrolase-1" evidence="1">
    <location>
        <begin position="9"/>
        <end position="113"/>
    </location>
</feature>
<keyword evidence="2" id="KW-0378">Hydrolase</keyword>
<evidence type="ECO:0000313" key="2">
    <source>
        <dbReference type="EMBL" id="RKS84571.1"/>
    </source>
</evidence>
<dbReference type="SUPFAM" id="SSF53474">
    <property type="entry name" value="alpha/beta-Hydrolases"/>
    <property type="match status" value="1"/>
</dbReference>
<accession>A0ABX9SUL7</accession>
<protein>
    <submittedName>
        <fullName evidence="2">Serine aminopeptidase S33 family</fullName>
    </submittedName>
</protein>
<evidence type="ECO:0000259" key="1">
    <source>
        <dbReference type="Pfam" id="PF00561"/>
    </source>
</evidence>
<dbReference type="GO" id="GO:0004177">
    <property type="term" value="F:aminopeptidase activity"/>
    <property type="evidence" value="ECO:0007669"/>
    <property type="project" value="UniProtKB-KW"/>
</dbReference>
<dbReference type="InterPro" id="IPR029058">
    <property type="entry name" value="AB_hydrolase_fold"/>
</dbReference>
<proteinExistence type="predicted"/>
<dbReference type="Pfam" id="PF00561">
    <property type="entry name" value="Abhydrolase_1"/>
    <property type="match status" value="1"/>
</dbReference>
<keyword evidence="3" id="KW-1185">Reference proteome</keyword>
<dbReference type="PANTHER" id="PTHR37946:SF1">
    <property type="entry name" value="SLL1969 PROTEIN"/>
    <property type="match status" value="1"/>
</dbReference>
<dbReference type="EMBL" id="RBWX01000013">
    <property type="protein sequence ID" value="RKS84571.1"/>
    <property type="molecule type" value="Genomic_DNA"/>
</dbReference>
<sequence length="225" mass="24747">MSAENTRGSVVLLHGHGRTRHSMRKLEQACRRAGYRSFALGYNGHGKMETILAGLHGPITAIERDTDGPIHFITHSLGGLVARAYIAKHRPERLGRVVMLAPPNKGSELADLLSRLRLDHIVLGHSRRFLTLGRTPEHERVLGVVDYDLGIVAGTRAIAPLFSRLILPTPNDGKVSVAATRVWGMKDFAVLPVPHMLMPWEGRVIAHCLQFLERGDFGKGEPQAA</sequence>
<gene>
    <name evidence="2" type="ORF">DFR51_3664</name>
</gene>
<dbReference type="PANTHER" id="PTHR37946">
    <property type="entry name" value="SLL1969 PROTEIN"/>
    <property type="match status" value="1"/>
</dbReference>
<keyword evidence="2" id="KW-0645">Protease</keyword>
<dbReference type="Gene3D" id="3.40.50.1820">
    <property type="entry name" value="alpha/beta hydrolase"/>
    <property type="match status" value="1"/>
</dbReference>
<dbReference type="Proteomes" id="UP000276029">
    <property type="component" value="Unassembled WGS sequence"/>
</dbReference>
<organism evidence="2 3">
    <name type="scientific">Sphingosinicella microcystinivorans</name>
    <dbReference type="NCBI Taxonomy" id="335406"/>
    <lineage>
        <taxon>Bacteria</taxon>
        <taxon>Pseudomonadati</taxon>
        <taxon>Pseudomonadota</taxon>
        <taxon>Alphaproteobacteria</taxon>
        <taxon>Sphingomonadales</taxon>
        <taxon>Sphingosinicellaceae</taxon>
        <taxon>Sphingosinicella</taxon>
    </lineage>
</organism>
<dbReference type="InterPro" id="IPR000073">
    <property type="entry name" value="AB_hydrolase_1"/>
</dbReference>
<evidence type="ECO:0000313" key="3">
    <source>
        <dbReference type="Proteomes" id="UP000276029"/>
    </source>
</evidence>
<comment type="caution">
    <text evidence="2">The sequence shown here is derived from an EMBL/GenBank/DDBJ whole genome shotgun (WGS) entry which is preliminary data.</text>
</comment>
<reference evidence="2 3" key="1">
    <citation type="submission" date="2018-10" db="EMBL/GenBank/DDBJ databases">
        <title>Genomic Encyclopedia of Type Strains, Phase IV (KMG-IV): sequencing the most valuable type-strain genomes for metagenomic binning, comparative biology and taxonomic classification.</title>
        <authorList>
            <person name="Goeker M."/>
        </authorList>
    </citation>
    <scope>NUCLEOTIDE SEQUENCE [LARGE SCALE GENOMIC DNA]</scope>
    <source>
        <strain evidence="2 3">DSM 19791</strain>
    </source>
</reference>